<reference evidence="1 2" key="1">
    <citation type="submission" date="2024-01" db="EMBL/GenBank/DDBJ databases">
        <authorList>
            <person name="Waweru B."/>
        </authorList>
    </citation>
    <scope>NUCLEOTIDE SEQUENCE [LARGE SCALE GENOMIC DNA]</scope>
</reference>
<name>A0AAV1RWR2_9ROSI</name>
<dbReference type="Proteomes" id="UP001314170">
    <property type="component" value="Unassembled WGS sequence"/>
</dbReference>
<evidence type="ECO:0000313" key="2">
    <source>
        <dbReference type="Proteomes" id="UP001314170"/>
    </source>
</evidence>
<dbReference type="EMBL" id="CAWUPB010001160">
    <property type="protein sequence ID" value="CAK7340766.1"/>
    <property type="molecule type" value="Genomic_DNA"/>
</dbReference>
<organism evidence="1 2">
    <name type="scientific">Dovyalis caffra</name>
    <dbReference type="NCBI Taxonomy" id="77055"/>
    <lineage>
        <taxon>Eukaryota</taxon>
        <taxon>Viridiplantae</taxon>
        <taxon>Streptophyta</taxon>
        <taxon>Embryophyta</taxon>
        <taxon>Tracheophyta</taxon>
        <taxon>Spermatophyta</taxon>
        <taxon>Magnoliopsida</taxon>
        <taxon>eudicotyledons</taxon>
        <taxon>Gunneridae</taxon>
        <taxon>Pentapetalae</taxon>
        <taxon>rosids</taxon>
        <taxon>fabids</taxon>
        <taxon>Malpighiales</taxon>
        <taxon>Salicaceae</taxon>
        <taxon>Flacourtieae</taxon>
        <taxon>Dovyalis</taxon>
    </lineage>
</organism>
<dbReference type="AlphaFoldDB" id="A0AAV1RWR2"/>
<sequence>MNTDSLRNAASIAFELQTSPKPSKEILKKYGSRFPYEDVKAMPTLRNKRQVKEKKSQIVKLLFRDEIEDNIDISRTPCFGKLK</sequence>
<evidence type="ECO:0000313" key="1">
    <source>
        <dbReference type="EMBL" id="CAK7340766.1"/>
    </source>
</evidence>
<proteinExistence type="predicted"/>
<accession>A0AAV1RWR2</accession>
<keyword evidence="2" id="KW-1185">Reference proteome</keyword>
<comment type="caution">
    <text evidence="1">The sequence shown here is derived from an EMBL/GenBank/DDBJ whole genome shotgun (WGS) entry which is preliminary data.</text>
</comment>
<protein>
    <submittedName>
        <fullName evidence="1">Uncharacterized protein</fullName>
    </submittedName>
</protein>
<gene>
    <name evidence="1" type="ORF">DCAF_LOCUS15852</name>
</gene>